<reference evidence="15" key="2">
    <citation type="submission" date="2005-09" db="EMBL/GenBank/DDBJ databases">
        <authorList>
            <person name="Mural R.J."/>
            <person name="Li P.W."/>
            <person name="Adams M.D."/>
            <person name="Amanatides P.G."/>
            <person name="Baden-Tillson H."/>
            <person name="Barnstead M."/>
            <person name="Chin S.H."/>
            <person name="Dew I."/>
            <person name="Evans C.A."/>
            <person name="Ferriera S."/>
            <person name="Flanigan M."/>
            <person name="Fosler C."/>
            <person name="Glodek A."/>
            <person name="Gu Z."/>
            <person name="Holt R.A."/>
            <person name="Jennings D."/>
            <person name="Kraft C.L."/>
            <person name="Lu F."/>
            <person name="Nguyen T."/>
            <person name="Nusskern D.R."/>
            <person name="Pfannkoch C.M."/>
            <person name="Sitter C."/>
            <person name="Sutton G.G."/>
            <person name="Venter J.C."/>
            <person name="Wang Z."/>
            <person name="Woodage T."/>
            <person name="Zheng X.H."/>
            <person name="Zhong F."/>
        </authorList>
    </citation>
    <scope>NUCLEOTIDE SEQUENCE</scope>
    <source>
        <strain evidence="15">BN</strain>
    </source>
</reference>
<evidence type="ECO:0000256" key="14">
    <source>
        <dbReference type="SAM" id="Phobius"/>
    </source>
</evidence>
<feature type="transmembrane region" description="Helical" evidence="14">
    <location>
        <begin position="128"/>
        <end position="145"/>
    </location>
</feature>
<dbReference type="Gene3D" id="1.20.1070.10">
    <property type="entry name" value="Rhodopsin 7-helix transmembrane proteins"/>
    <property type="match status" value="1"/>
</dbReference>
<evidence type="ECO:0000256" key="3">
    <source>
        <dbReference type="ARBA" id="ARBA00022480"/>
    </source>
</evidence>
<evidence type="ECO:0000256" key="1">
    <source>
        <dbReference type="ARBA" id="ARBA00004141"/>
    </source>
</evidence>
<dbReference type="GO" id="GO:0033038">
    <property type="term" value="F:bitter taste receptor activity"/>
    <property type="evidence" value="ECO:0007669"/>
    <property type="project" value="InterPro"/>
</dbReference>
<dbReference type="InterPro" id="IPR007960">
    <property type="entry name" value="TAS2R"/>
</dbReference>
<dbReference type="AGR" id="RGD:620740"/>
<evidence type="ECO:0000256" key="12">
    <source>
        <dbReference type="RuleBase" id="RU004423"/>
    </source>
</evidence>
<dbReference type="GeneID" id="78984"/>
<dbReference type="GO" id="GO:0016020">
    <property type="term" value="C:membrane"/>
    <property type="evidence" value="ECO:0007669"/>
    <property type="project" value="UniProtKB-SubCell"/>
</dbReference>
<proteinExistence type="inferred from homology"/>
<keyword evidence="11 13" id="KW-0807">Transducer</keyword>
<evidence type="ECO:0000256" key="7">
    <source>
        <dbReference type="ARBA" id="ARBA00023040"/>
    </source>
</evidence>
<name>A6IMB3_RAT</name>
<evidence type="ECO:0000256" key="13">
    <source>
        <dbReference type="RuleBase" id="RU004424"/>
    </source>
</evidence>
<dbReference type="FunFam" id="1.20.1070.10:FF:000042">
    <property type="entry name" value="Taste receptor type 2 member 7"/>
    <property type="match status" value="1"/>
</dbReference>
<evidence type="ECO:0000256" key="9">
    <source>
        <dbReference type="ARBA" id="ARBA00023170"/>
    </source>
</evidence>
<sequence>MEPVIHVFATLLIHVEFIFGNLSNGFIVLSNFWDWVIKRKLSTIDKILLTLAISRITLIWEMYACFKIVYGSSSFIFGMKLQILYFAWILSSHFSLWFATALSIFYLLRIANCSWKIFLYLKWRLKQVIVGMLLASLVFLPGILMQRTLEERPYQYGGNTSEDSMETDFARFTELILFNMTIFSVIPFSLALISFLLLIFSLWKHLQKMQLSSRGHGDPSTKAHRNALRIMVSFLLLYTSYFLSLLISWIAQKHHSKLVDIIGIITELMYPSVHSFILILGNSKLKQTSLWILSHLKCRLKGENILTPSGKPIN</sequence>
<feature type="transmembrane region" description="Helical" evidence="14">
    <location>
        <begin position="12"/>
        <end position="35"/>
    </location>
</feature>
<gene>
    <name evidence="16" type="primary">Tas2r13</name>
    <name evidence="15" type="ORF">rCG_29726</name>
</gene>
<comment type="subcellular location">
    <subcellularLocation>
        <location evidence="1 13">Membrane</location>
        <topology evidence="1 13">Multi-pass membrane protein</topology>
    </subcellularLocation>
</comment>
<keyword evidence="7 13" id="KW-0297">G-protein coupled receptor</keyword>
<dbReference type="Pfam" id="PF05296">
    <property type="entry name" value="TAS2R"/>
    <property type="match status" value="1"/>
</dbReference>
<keyword evidence="5 13" id="KW-0812">Transmembrane</keyword>
<feature type="transmembrane region" description="Helical" evidence="14">
    <location>
        <begin position="230"/>
        <end position="252"/>
    </location>
</feature>
<dbReference type="OMA" id="TELMYPS"/>
<keyword evidence="10" id="KW-0325">Glycoprotein</keyword>
<dbReference type="RefSeq" id="NP_076488.2">
    <property type="nucleotide sequence ID" value="NM_023998.2"/>
</dbReference>
<evidence type="ECO:0000256" key="8">
    <source>
        <dbReference type="ARBA" id="ARBA00023136"/>
    </source>
</evidence>
<dbReference type="PANTHER" id="PTHR11394">
    <property type="entry name" value="TASTE RECEPTOR TYPE 2"/>
    <property type="match status" value="1"/>
</dbReference>
<keyword evidence="9 13" id="KW-0675">Receptor</keyword>
<evidence type="ECO:0000313" key="16">
    <source>
        <dbReference type="RGD" id="620740"/>
    </source>
</evidence>
<dbReference type="KEGG" id="rno:78984"/>
<keyword evidence="8 13" id="KW-0472">Membrane</keyword>
<dbReference type="CTD" id="50838"/>
<dbReference type="GO" id="GO:0004930">
    <property type="term" value="F:G protein-coupled receptor activity"/>
    <property type="evidence" value="ECO:0007669"/>
    <property type="project" value="UniProtKB-KW"/>
</dbReference>
<protein>
    <recommendedName>
        <fullName evidence="13">Taste receptor type 2</fullName>
    </recommendedName>
</protein>
<dbReference type="SMR" id="A6IMB3"/>
<dbReference type="RGD" id="620740">
    <property type="gene designation" value="Tas2r13"/>
</dbReference>
<dbReference type="EMBL" id="CH473964">
    <property type="protein sequence ID" value="EDM01676.1"/>
    <property type="molecule type" value="Genomic_DNA"/>
</dbReference>
<evidence type="ECO:0000256" key="11">
    <source>
        <dbReference type="ARBA" id="ARBA00023224"/>
    </source>
</evidence>
<accession>A6IMB3</accession>
<comment type="similarity">
    <text evidence="2 12">Belongs to the G-protein coupled receptor T2R family.</text>
</comment>
<evidence type="ECO:0000256" key="6">
    <source>
        <dbReference type="ARBA" id="ARBA00022989"/>
    </source>
</evidence>
<evidence type="ECO:0000313" key="15">
    <source>
        <dbReference type="EMBL" id="EDM01676.1"/>
    </source>
</evidence>
<reference evidence="15" key="1">
    <citation type="journal article" date="2005" name="Genome Res.">
        <title>Gene and alternative splicing annotation with AIR.</title>
        <authorList>
            <person name="Florea L."/>
            <person name="Di Francesco V."/>
            <person name="Miller J."/>
            <person name="Turner R."/>
            <person name="Yao A."/>
            <person name="Harris M."/>
            <person name="Walenz B."/>
            <person name="Mobarry C."/>
            <person name="Merkulov G.V."/>
            <person name="Charlab R."/>
            <person name="Dew I."/>
            <person name="Deng Z."/>
            <person name="Istrail S."/>
            <person name="Li P."/>
            <person name="Sutton G."/>
        </authorList>
    </citation>
    <scope>NUCLEOTIDE SEQUENCE</scope>
    <source>
        <strain evidence="15">BN</strain>
    </source>
</reference>
<feature type="transmembrane region" description="Helical" evidence="14">
    <location>
        <begin position="175"/>
        <end position="203"/>
    </location>
</feature>
<evidence type="ECO:0000256" key="2">
    <source>
        <dbReference type="ARBA" id="ARBA00007376"/>
    </source>
</evidence>
<keyword evidence="3 13" id="KW-0919">Taste</keyword>
<evidence type="ECO:0000256" key="10">
    <source>
        <dbReference type="ARBA" id="ARBA00023180"/>
    </source>
</evidence>
<keyword evidence="6 14" id="KW-1133">Transmembrane helix</keyword>
<organism evidence="15">
    <name type="scientific">Rattus norvegicus</name>
    <name type="common">Rat</name>
    <dbReference type="NCBI Taxonomy" id="10116"/>
    <lineage>
        <taxon>Eukaryota</taxon>
        <taxon>Metazoa</taxon>
        <taxon>Chordata</taxon>
        <taxon>Craniata</taxon>
        <taxon>Vertebrata</taxon>
        <taxon>Euteleostomi</taxon>
        <taxon>Mammalia</taxon>
        <taxon>Eutheria</taxon>
        <taxon>Euarchontoglires</taxon>
        <taxon>Glires</taxon>
        <taxon>Rodentia</taxon>
        <taxon>Myomorpha</taxon>
        <taxon>Muroidea</taxon>
        <taxon>Muridae</taxon>
        <taxon>Murinae</taxon>
        <taxon>Rattus</taxon>
    </lineage>
</organism>
<dbReference type="SUPFAM" id="SSF81321">
    <property type="entry name" value="Family A G protein-coupled receptor-like"/>
    <property type="match status" value="1"/>
</dbReference>
<feature type="transmembrane region" description="Helical" evidence="14">
    <location>
        <begin position="258"/>
        <end position="280"/>
    </location>
</feature>
<dbReference type="Proteomes" id="UP000234681">
    <property type="component" value="Chromosome 4"/>
</dbReference>
<dbReference type="PANTHER" id="PTHR11394:SF60">
    <property type="entry name" value="TASTE RECEPTOR TYPE 2 MEMBER 102"/>
    <property type="match status" value="1"/>
</dbReference>
<feature type="transmembrane region" description="Helical" evidence="14">
    <location>
        <begin position="47"/>
        <end position="70"/>
    </location>
</feature>
<evidence type="ECO:0000256" key="5">
    <source>
        <dbReference type="ARBA" id="ARBA00022692"/>
    </source>
</evidence>
<feature type="transmembrane region" description="Helical" evidence="14">
    <location>
        <begin position="82"/>
        <end position="108"/>
    </location>
</feature>
<dbReference type="AlphaFoldDB" id="A6IMB3"/>
<keyword evidence="4 13" id="KW-0716">Sensory transduction</keyword>
<dbReference type="CDD" id="cd15026">
    <property type="entry name" value="7tm_TAS2R13"/>
    <property type="match status" value="1"/>
</dbReference>
<evidence type="ECO:0000256" key="4">
    <source>
        <dbReference type="ARBA" id="ARBA00022606"/>
    </source>
</evidence>